<proteinExistence type="inferred from homology"/>
<dbReference type="eggNOG" id="COG2124">
    <property type="taxonomic scope" value="Bacteria"/>
</dbReference>
<evidence type="ECO:0000313" key="3">
    <source>
        <dbReference type="EMBL" id="BAL88359.1"/>
    </source>
</evidence>
<dbReference type="PANTHER" id="PTHR46696:SF1">
    <property type="entry name" value="CYTOCHROME P450 YJIB-RELATED"/>
    <property type="match status" value="1"/>
</dbReference>
<dbReference type="GO" id="GO:0020037">
    <property type="term" value="F:heme binding"/>
    <property type="evidence" value="ECO:0007669"/>
    <property type="project" value="InterPro"/>
</dbReference>
<dbReference type="HOGENOM" id="CLU_033716_1_0_11"/>
<dbReference type="GO" id="GO:0005506">
    <property type="term" value="F:iron ion binding"/>
    <property type="evidence" value="ECO:0007669"/>
    <property type="project" value="InterPro"/>
</dbReference>
<dbReference type="GO" id="GO:0004497">
    <property type="term" value="F:monooxygenase activity"/>
    <property type="evidence" value="ECO:0007669"/>
    <property type="project" value="UniProtKB-KW"/>
</dbReference>
<dbReference type="CDD" id="cd11029">
    <property type="entry name" value="CYP107-like"/>
    <property type="match status" value="1"/>
</dbReference>
<comment type="similarity">
    <text evidence="1 2">Belongs to the cytochrome P450 family.</text>
</comment>
<dbReference type="GO" id="GO:0016705">
    <property type="term" value="F:oxidoreductase activity, acting on paired donors, with incorporation or reduction of molecular oxygen"/>
    <property type="evidence" value="ECO:0007669"/>
    <property type="project" value="InterPro"/>
</dbReference>
<dbReference type="PROSITE" id="PS00086">
    <property type="entry name" value="CYTOCHROME_P450"/>
    <property type="match status" value="1"/>
</dbReference>
<dbReference type="Proteomes" id="UP000007882">
    <property type="component" value="Chromosome"/>
</dbReference>
<keyword evidence="2" id="KW-0560">Oxidoreductase</keyword>
<gene>
    <name evidence="3" type="ordered locus">AMIS_31390</name>
</gene>
<reference evidence="3 4" key="1">
    <citation type="submission" date="2012-02" db="EMBL/GenBank/DDBJ databases">
        <title>Complete genome sequence of Actinoplanes missouriensis 431 (= NBRC 102363).</title>
        <authorList>
            <person name="Ohnishi Y."/>
            <person name="Ishikawa J."/>
            <person name="Sekine M."/>
            <person name="Hosoyama A."/>
            <person name="Harada T."/>
            <person name="Narita H."/>
            <person name="Hata T."/>
            <person name="Konno Y."/>
            <person name="Tutikane K."/>
            <person name="Fujita N."/>
            <person name="Horinouchi S."/>
            <person name="Hayakawa M."/>
        </authorList>
    </citation>
    <scope>NUCLEOTIDE SEQUENCE [LARGE SCALE GENOMIC DNA]</scope>
    <source>
        <strain evidence="4">ATCC 14538 / DSM 43046 / CBS 188.64 / JCM 3121 / NBRC 102363 / NCIMB 12654 / NRRL B-3342 / UNCC 431</strain>
    </source>
</reference>
<keyword evidence="2" id="KW-0349">Heme</keyword>
<accession>I0H5S2</accession>
<dbReference type="OrthoDB" id="4156795at2"/>
<dbReference type="InterPro" id="IPR036396">
    <property type="entry name" value="Cyt_P450_sf"/>
</dbReference>
<keyword evidence="4" id="KW-1185">Reference proteome</keyword>
<dbReference type="SUPFAM" id="SSF48264">
    <property type="entry name" value="Cytochrome P450"/>
    <property type="match status" value="1"/>
</dbReference>
<dbReference type="InterPro" id="IPR002397">
    <property type="entry name" value="Cyt_P450_B"/>
</dbReference>
<dbReference type="InterPro" id="IPR017972">
    <property type="entry name" value="Cyt_P450_CS"/>
</dbReference>
<evidence type="ECO:0000256" key="2">
    <source>
        <dbReference type="RuleBase" id="RU000461"/>
    </source>
</evidence>
<dbReference type="EMBL" id="AP012319">
    <property type="protein sequence ID" value="BAL88359.1"/>
    <property type="molecule type" value="Genomic_DNA"/>
</dbReference>
<name>I0H5S2_ACTM4</name>
<dbReference type="InterPro" id="IPR001128">
    <property type="entry name" value="Cyt_P450"/>
</dbReference>
<protein>
    <submittedName>
        <fullName evidence="3">Putative cytochrome P450</fullName>
    </submittedName>
</protein>
<evidence type="ECO:0000313" key="4">
    <source>
        <dbReference type="Proteomes" id="UP000007882"/>
    </source>
</evidence>
<dbReference type="PRINTS" id="PR00385">
    <property type="entry name" value="P450"/>
</dbReference>
<dbReference type="Gene3D" id="1.10.630.10">
    <property type="entry name" value="Cytochrome P450"/>
    <property type="match status" value="1"/>
</dbReference>
<keyword evidence="2" id="KW-0503">Monooxygenase</keyword>
<dbReference type="AlphaFoldDB" id="I0H5S2"/>
<dbReference type="PANTHER" id="PTHR46696">
    <property type="entry name" value="P450, PUTATIVE (EUROFUNG)-RELATED"/>
    <property type="match status" value="1"/>
</dbReference>
<evidence type="ECO:0000256" key="1">
    <source>
        <dbReference type="ARBA" id="ARBA00010617"/>
    </source>
</evidence>
<keyword evidence="2" id="KW-0408">Iron</keyword>
<dbReference type="PATRIC" id="fig|512565.3.peg.3135"/>
<dbReference type="Pfam" id="PF00067">
    <property type="entry name" value="p450"/>
    <property type="match status" value="1"/>
</dbReference>
<dbReference type="KEGG" id="ams:AMIS_31390"/>
<sequence length="418" mass="45102">MVDVCPRPEGEPVTLFDDAYAKDPHPALAALRQAGPAHRVTSPAGIPFWLVTRWDEARRVLADPSLSKQQPVDQLPPPLRAALATQMLLRDPPDHTRLRRLVSAAFTPRRIQALAPWIERIADRLLDDMDTVSESDLIERFAVPLPFEVICELLGIPVADRGPFHAWSTVIITGGATMVDAMSQIVGYFRDLLARKSAQPADDLLSALVTAGRADSDARVTGGGRAGDGLLPAGGGLSDDELVGMALLMLVAGHETTANLIGNAVYLLCRWPDQRKRVLADPALLPAVIEEVLRMASPAATSTYRVTTQPITLGETTIPAGEQVLVSLLAVNRDPQRFPDPDTFDPDRGDGGHLAFGHGVHFCLGAPLARLEGRIAVGRLLTRYPGIRIAAPPDKLRRRTGLLMHGLEALPVHLRGAP</sequence>
<organism evidence="3 4">
    <name type="scientific">Actinoplanes missouriensis (strain ATCC 14538 / DSM 43046 / CBS 188.64 / JCM 3121 / NBRC 102363 / NCIMB 12654 / NRRL B-3342 / UNCC 431)</name>
    <dbReference type="NCBI Taxonomy" id="512565"/>
    <lineage>
        <taxon>Bacteria</taxon>
        <taxon>Bacillati</taxon>
        <taxon>Actinomycetota</taxon>
        <taxon>Actinomycetes</taxon>
        <taxon>Micromonosporales</taxon>
        <taxon>Micromonosporaceae</taxon>
        <taxon>Actinoplanes</taxon>
    </lineage>
</organism>
<keyword evidence="2" id="KW-0479">Metal-binding</keyword>
<dbReference type="PRINTS" id="PR00359">
    <property type="entry name" value="BP450"/>
</dbReference>
<dbReference type="STRING" id="512565.AMIS_31390"/>